<proteinExistence type="predicted"/>
<gene>
    <name evidence="3" type="primary">8231928</name>
    <name evidence="2" type="ORF">Phum_PHUM348140</name>
</gene>
<dbReference type="EMBL" id="DS235354">
    <property type="protein sequence ID" value="EEB15103.1"/>
    <property type="molecule type" value="Genomic_DNA"/>
</dbReference>
<reference evidence="3" key="3">
    <citation type="submission" date="2020-05" db="UniProtKB">
        <authorList>
            <consortium name="EnsemblMetazoa"/>
        </authorList>
    </citation>
    <scope>IDENTIFICATION</scope>
    <source>
        <strain evidence="3">USDA</strain>
    </source>
</reference>
<feature type="region of interest" description="Disordered" evidence="1">
    <location>
        <begin position="28"/>
        <end position="60"/>
    </location>
</feature>
<evidence type="ECO:0000256" key="1">
    <source>
        <dbReference type="SAM" id="MobiDB-lite"/>
    </source>
</evidence>
<evidence type="ECO:0000313" key="3">
    <source>
        <dbReference type="EnsemblMetazoa" id="PHUM348140-PA"/>
    </source>
</evidence>
<dbReference type="InParanoid" id="E0VNZ7"/>
<dbReference type="EMBL" id="AAZO01004050">
    <property type="status" value="NOT_ANNOTATED_CDS"/>
    <property type="molecule type" value="Genomic_DNA"/>
</dbReference>
<dbReference type="AlphaFoldDB" id="E0VNZ7"/>
<dbReference type="CTD" id="8231928"/>
<dbReference type="HOGENOM" id="CLU_1671437_0_0_1"/>
<accession>E0VNZ7</accession>
<dbReference type="EnsemblMetazoa" id="PHUM348140-RA">
    <property type="protein sequence ID" value="PHUM348140-PA"/>
    <property type="gene ID" value="PHUM348140"/>
</dbReference>
<dbReference type="Proteomes" id="UP000009046">
    <property type="component" value="Unassembled WGS sequence"/>
</dbReference>
<evidence type="ECO:0000313" key="4">
    <source>
        <dbReference type="Proteomes" id="UP000009046"/>
    </source>
</evidence>
<evidence type="ECO:0000313" key="2">
    <source>
        <dbReference type="EMBL" id="EEB15103.1"/>
    </source>
</evidence>
<dbReference type="GeneID" id="8231928"/>
<dbReference type="KEGG" id="phu:Phum_PHUM348140"/>
<name>E0VNZ7_PEDHC</name>
<protein>
    <submittedName>
        <fullName evidence="2 3">Uncharacterized protein</fullName>
    </submittedName>
</protein>
<dbReference type="RefSeq" id="XP_002427841.1">
    <property type="nucleotide sequence ID" value="XM_002427796.1"/>
</dbReference>
<feature type="compositionally biased region" description="Low complexity" evidence="1">
    <location>
        <begin position="51"/>
        <end position="60"/>
    </location>
</feature>
<reference evidence="2" key="1">
    <citation type="submission" date="2007-04" db="EMBL/GenBank/DDBJ databases">
        <title>Annotation of Pediculus humanus corporis strain USDA.</title>
        <authorList>
            <person name="Kirkness E."/>
            <person name="Hannick L."/>
            <person name="Hass B."/>
            <person name="Bruggner R."/>
            <person name="Lawson D."/>
            <person name="Bidwell S."/>
            <person name="Joardar V."/>
            <person name="Caler E."/>
            <person name="Walenz B."/>
            <person name="Inman J."/>
            <person name="Schobel S."/>
            <person name="Galinsky K."/>
            <person name="Amedeo P."/>
            <person name="Strausberg R."/>
        </authorList>
    </citation>
    <scope>NUCLEOTIDE SEQUENCE</scope>
    <source>
        <strain evidence="2">USDA</strain>
    </source>
</reference>
<keyword evidence="4" id="KW-1185">Reference proteome</keyword>
<reference evidence="2" key="2">
    <citation type="submission" date="2007-04" db="EMBL/GenBank/DDBJ databases">
        <title>The genome of the human body louse.</title>
        <authorList>
            <consortium name="The Human Body Louse Genome Consortium"/>
            <person name="Kirkness E."/>
            <person name="Walenz B."/>
            <person name="Hass B."/>
            <person name="Bruggner R."/>
            <person name="Strausberg R."/>
        </authorList>
    </citation>
    <scope>NUCLEOTIDE SEQUENCE</scope>
    <source>
        <strain evidence="2">USDA</strain>
    </source>
</reference>
<organism>
    <name type="scientific">Pediculus humanus subsp. corporis</name>
    <name type="common">Body louse</name>
    <dbReference type="NCBI Taxonomy" id="121224"/>
    <lineage>
        <taxon>Eukaryota</taxon>
        <taxon>Metazoa</taxon>
        <taxon>Ecdysozoa</taxon>
        <taxon>Arthropoda</taxon>
        <taxon>Hexapoda</taxon>
        <taxon>Insecta</taxon>
        <taxon>Pterygota</taxon>
        <taxon>Neoptera</taxon>
        <taxon>Paraneoptera</taxon>
        <taxon>Psocodea</taxon>
        <taxon>Troctomorpha</taxon>
        <taxon>Phthiraptera</taxon>
        <taxon>Anoplura</taxon>
        <taxon>Pediculidae</taxon>
        <taxon>Pediculus</taxon>
    </lineage>
</organism>
<sequence>MPKKPKEISFNSFFKHFEKYKIIREPLDSQNSKIQSPTHLPTEDSIPAQPISENSNESNSINEIQKICSEYEKLEDNISPTPNNINITLTIESLENVDMCKVRELMVKMEFKGEVIGQTDKLKVESSTVEVNLVGNISSENADNKYIDNIMCNPILCL</sequence>
<dbReference type="VEuPathDB" id="VectorBase:PHUM348140"/>
<feature type="compositionally biased region" description="Polar residues" evidence="1">
    <location>
        <begin position="28"/>
        <end position="39"/>
    </location>
</feature>